<dbReference type="PANTHER" id="PTHR33365:SF11">
    <property type="entry name" value="TAT PATHWAY SIGNAL SEQUENCE"/>
    <property type="match status" value="1"/>
</dbReference>
<proteinExistence type="inferred from homology"/>
<protein>
    <submittedName>
        <fullName evidence="5">Uncharacterized protein</fullName>
    </submittedName>
</protein>
<dbReference type="InParanoid" id="K5WCC3"/>
<evidence type="ECO:0000256" key="2">
    <source>
        <dbReference type="ARBA" id="ARBA00023002"/>
    </source>
</evidence>
<organism evidence="5 6">
    <name type="scientific">Phanerochaete carnosa (strain HHB-10118-sp)</name>
    <name type="common">White-rot fungus</name>
    <name type="synonym">Peniophora carnosa</name>
    <dbReference type="NCBI Taxonomy" id="650164"/>
    <lineage>
        <taxon>Eukaryota</taxon>
        <taxon>Fungi</taxon>
        <taxon>Dikarya</taxon>
        <taxon>Basidiomycota</taxon>
        <taxon>Agaricomycotina</taxon>
        <taxon>Agaricomycetes</taxon>
        <taxon>Polyporales</taxon>
        <taxon>Phanerochaetaceae</taxon>
        <taxon>Phanerochaete</taxon>
    </lineage>
</organism>
<dbReference type="RefSeq" id="XP_007394500.1">
    <property type="nucleotide sequence ID" value="XM_007394438.1"/>
</dbReference>
<dbReference type="EMBL" id="JH930471">
    <property type="protein sequence ID" value="EKM56659.1"/>
    <property type="molecule type" value="Genomic_DNA"/>
</dbReference>
<dbReference type="PANTHER" id="PTHR33365">
    <property type="entry name" value="YALI0B05434P"/>
    <property type="match status" value="1"/>
</dbReference>
<keyword evidence="4" id="KW-1133">Transmembrane helix</keyword>
<comment type="pathway">
    <text evidence="1">Mycotoxin biosynthesis.</text>
</comment>
<evidence type="ECO:0000256" key="3">
    <source>
        <dbReference type="ARBA" id="ARBA00035112"/>
    </source>
</evidence>
<dbReference type="KEGG" id="pco:PHACADRAFT_253907"/>
<evidence type="ECO:0000256" key="1">
    <source>
        <dbReference type="ARBA" id="ARBA00004685"/>
    </source>
</evidence>
<comment type="similarity">
    <text evidence="3">Belongs to the ustYa family.</text>
</comment>
<dbReference type="GO" id="GO:0043386">
    <property type="term" value="P:mycotoxin biosynthetic process"/>
    <property type="evidence" value="ECO:0007669"/>
    <property type="project" value="InterPro"/>
</dbReference>
<name>K5WCC3_PHACS</name>
<dbReference type="Pfam" id="PF11807">
    <property type="entry name" value="UstYa"/>
    <property type="match status" value="1"/>
</dbReference>
<keyword evidence="2" id="KW-0560">Oxidoreductase</keyword>
<dbReference type="OrthoDB" id="3687641at2759"/>
<evidence type="ECO:0000256" key="4">
    <source>
        <dbReference type="SAM" id="Phobius"/>
    </source>
</evidence>
<dbReference type="AlphaFoldDB" id="K5WCC3"/>
<evidence type="ECO:0000313" key="5">
    <source>
        <dbReference type="EMBL" id="EKM56659.1"/>
    </source>
</evidence>
<dbReference type="GO" id="GO:0016491">
    <property type="term" value="F:oxidoreductase activity"/>
    <property type="evidence" value="ECO:0007669"/>
    <property type="project" value="UniProtKB-KW"/>
</dbReference>
<keyword evidence="4" id="KW-0472">Membrane</keyword>
<dbReference type="InterPro" id="IPR021765">
    <property type="entry name" value="UstYa-like"/>
</dbReference>
<evidence type="ECO:0000313" key="6">
    <source>
        <dbReference type="Proteomes" id="UP000008370"/>
    </source>
</evidence>
<dbReference type="Proteomes" id="UP000008370">
    <property type="component" value="Unassembled WGS sequence"/>
</dbReference>
<dbReference type="HOGENOM" id="CLU_042941_8_0_1"/>
<sequence length="233" mass="26209">MRPSLGHLLSYNAVVLGSVALLFSGLIQLAVSWMQMQHRASQQSSCARSVPVSNDFEKDYSWEGDDYPPYLPLDLGEPVAMVLEDSRHYSLNSSEADAEWLSIYPGGQLGFVHLGPQKRFFSLSLYHQIHCLDSLRHAILNGKSHDGEQGHGHGHTRKRDVEHSAHCLNYLRQTIMCAADLTLEPEIVLGSSDVGEGLGAVHVCRDWSRVHEYTRQNWQGWMEWQVQSLIGES</sequence>
<accession>K5WCC3</accession>
<dbReference type="GeneID" id="18915913"/>
<feature type="transmembrane region" description="Helical" evidence="4">
    <location>
        <begin position="12"/>
        <end position="34"/>
    </location>
</feature>
<gene>
    <name evidence="5" type="ORF">PHACADRAFT_253907</name>
</gene>
<reference evidence="5 6" key="1">
    <citation type="journal article" date="2012" name="BMC Genomics">
        <title>Comparative genomics of the white-rot fungi, Phanerochaete carnosa and P. chrysosporium, to elucidate the genetic basis of the distinct wood types they colonize.</title>
        <authorList>
            <person name="Suzuki H."/>
            <person name="MacDonald J."/>
            <person name="Syed K."/>
            <person name="Salamov A."/>
            <person name="Hori C."/>
            <person name="Aerts A."/>
            <person name="Henrissat B."/>
            <person name="Wiebenga A."/>
            <person name="vanKuyk P.A."/>
            <person name="Barry K."/>
            <person name="Lindquist E."/>
            <person name="LaButti K."/>
            <person name="Lapidus A."/>
            <person name="Lucas S."/>
            <person name="Coutinho P."/>
            <person name="Gong Y."/>
            <person name="Samejima M."/>
            <person name="Mahadevan R."/>
            <person name="Abou-Zaid M."/>
            <person name="de Vries R.P."/>
            <person name="Igarashi K."/>
            <person name="Yadav J.S."/>
            <person name="Grigoriev I.V."/>
            <person name="Master E.R."/>
        </authorList>
    </citation>
    <scope>NUCLEOTIDE SEQUENCE [LARGE SCALE GENOMIC DNA]</scope>
    <source>
        <strain evidence="5 6">HHB-10118-sp</strain>
    </source>
</reference>
<keyword evidence="4" id="KW-0812">Transmembrane</keyword>
<keyword evidence="6" id="KW-1185">Reference proteome</keyword>